<accession>A0A0G1A691</accession>
<name>A0A0G1A691_9BACT</name>
<reference evidence="1 2" key="1">
    <citation type="journal article" date="2015" name="Nature">
        <title>rRNA introns, odd ribosomes, and small enigmatic genomes across a large radiation of phyla.</title>
        <authorList>
            <person name="Brown C.T."/>
            <person name="Hug L.A."/>
            <person name="Thomas B.C."/>
            <person name="Sharon I."/>
            <person name="Castelle C.J."/>
            <person name="Singh A."/>
            <person name="Wilkins M.J."/>
            <person name="Williams K.H."/>
            <person name="Banfield J.F."/>
        </authorList>
    </citation>
    <scope>NUCLEOTIDE SEQUENCE [LARGE SCALE GENOMIC DNA]</scope>
</reference>
<comment type="caution">
    <text evidence="1">The sequence shown here is derived from an EMBL/GenBank/DDBJ whole genome shotgun (WGS) entry which is preliminary data.</text>
</comment>
<sequence>MWENLSDKLISILEANTLIQESYDYEVGKFEGDPAVTLTPSSNESDYSTTIHNERVYAFNCMVFVDRTKRGDSEAERVCRALVDSILDDFDKNYTLSGLLLSAGYTMLYVEAVPARWGYVERENVYRVAEITIKVHLDVDVTTIT</sequence>
<protein>
    <recommendedName>
        <fullName evidence="3">Phage protein</fullName>
    </recommendedName>
</protein>
<proteinExistence type="predicted"/>
<evidence type="ECO:0000313" key="1">
    <source>
        <dbReference type="EMBL" id="KKS56540.1"/>
    </source>
</evidence>
<organism evidence="1 2">
    <name type="scientific">Candidatus Magasanikbacteria bacterium GW2011_GWA2_42_32</name>
    <dbReference type="NCBI Taxonomy" id="1619039"/>
    <lineage>
        <taxon>Bacteria</taxon>
        <taxon>Candidatus Magasanikiibacteriota</taxon>
    </lineage>
</organism>
<evidence type="ECO:0008006" key="3">
    <source>
        <dbReference type="Google" id="ProtNLM"/>
    </source>
</evidence>
<evidence type="ECO:0000313" key="2">
    <source>
        <dbReference type="Proteomes" id="UP000034837"/>
    </source>
</evidence>
<dbReference type="Proteomes" id="UP000034837">
    <property type="component" value="Unassembled WGS sequence"/>
</dbReference>
<dbReference type="EMBL" id="LCDO01000009">
    <property type="protein sequence ID" value="KKS56540.1"/>
    <property type="molecule type" value="Genomic_DNA"/>
</dbReference>
<dbReference type="AlphaFoldDB" id="A0A0G1A691"/>
<gene>
    <name evidence="1" type="ORF">UV20_C0009G0019</name>
</gene>